<feature type="domain" description="N-acetyltransferase" evidence="3">
    <location>
        <begin position="4"/>
        <end position="163"/>
    </location>
</feature>
<evidence type="ECO:0000313" key="5">
    <source>
        <dbReference type="Proteomes" id="UP001501196"/>
    </source>
</evidence>
<gene>
    <name evidence="4" type="ORF">GCM10009819_25070</name>
</gene>
<dbReference type="CDD" id="cd04301">
    <property type="entry name" value="NAT_SF"/>
    <property type="match status" value="1"/>
</dbReference>
<proteinExistence type="predicted"/>
<reference evidence="4 5" key="1">
    <citation type="journal article" date="2019" name="Int. J. Syst. Evol. Microbiol.">
        <title>The Global Catalogue of Microorganisms (GCM) 10K type strain sequencing project: providing services to taxonomists for standard genome sequencing and annotation.</title>
        <authorList>
            <consortium name="The Broad Institute Genomics Platform"/>
            <consortium name="The Broad Institute Genome Sequencing Center for Infectious Disease"/>
            <person name="Wu L."/>
            <person name="Ma J."/>
        </authorList>
    </citation>
    <scope>NUCLEOTIDE SEQUENCE [LARGE SCALE GENOMIC DNA]</scope>
    <source>
        <strain evidence="4 5">JCM 15672</strain>
    </source>
</reference>
<dbReference type="Gene3D" id="3.40.630.30">
    <property type="match status" value="1"/>
</dbReference>
<organism evidence="4 5">
    <name type="scientific">Agromyces tropicus</name>
    <dbReference type="NCBI Taxonomy" id="555371"/>
    <lineage>
        <taxon>Bacteria</taxon>
        <taxon>Bacillati</taxon>
        <taxon>Actinomycetota</taxon>
        <taxon>Actinomycetes</taxon>
        <taxon>Micrococcales</taxon>
        <taxon>Microbacteriaceae</taxon>
        <taxon>Agromyces</taxon>
    </lineage>
</organism>
<protein>
    <recommendedName>
        <fullName evidence="3">N-acetyltransferase domain-containing protein</fullName>
    </recommendedName>
</protein>
<comment type="caution">
    <text evidence="4">The sequence shown here is derived from an EMBL/GenBank/DDBJ whole genome shotgun (WGS) entry which is preliminary data.</text>
</comment>
<evidence type="ECO:0000313" key="4">
    <source>
        <dbReference type="EMBL" id="GAA2039023.1"/>
    </source>
</evidence>
<evidence type="ECO:0000256" key="1">
    <source>
        <dbReference type="ARBA" id="ARBA00022679"/>
    </source>
</evidence>
<dbReference type="Pfam" id="PF00583">
    <property type="entry name" value="Acetyltransf_1"/>
    <property type="match status" value="1"/>
</dbReference>
<dbReference type="SUPFAM" id="SSF55729">
    <property type="entry name" value="Acyl-CoA N-acyltransferases (Nat)"/>
    <property type="match status" value="1"/>
</dbReference>
<evidence type="ECO:0000259" key="3">
    <source>
        <dbReference type="PROSITE" id="PS51186"/>
    </source>
</evidence>
<keyword evidence="5" id="KW-1185">Reference proteome</keyword>
<dbReference type="InterPro" id="IPR000182">
    <property type="entry name" value="GNAT_dom"/>
</dbReference>
<dbReference type="InterPro" id="IPR016181">
    <property type="entry name" value="Acyl_CoA_acyltransferase"/>
</dbReference>
<keyword evidence="2" id="KW-0012">Acyltransferase</keyword>
<dbReference type="RefSeq" id="WP_344374602.1">
    <property type="nucleotide sequence ID" value="NZ_BAAAPW010000004.1"/>
</dbReference>
<accession>A0ABN2UM74</accession>
<name>A0ABN2UM74_9MICO</name>
<sequence length="163" mass="17349">MVAFSIRAAGPADGGFLADMLVEAANWRAGATRPRPVILADATHTAYLTGWQRPADRGVVALDPEGRPVGAAWYRLFAADRPSAGFVAAGVPELIIGVRPLWRAQGVGRALLRALAEDARSGGYARLALSVEHGNFAHDLYRSEGFAIVATAGGRDTMVRRLR</sequence>
<dbReference type="Proteomes" id="UP001501196">
    <property type="component" value="Unassembled WGS sequence"/>
</dbReference>
<dbReference type="PROSITE" id="PS51186">
    <property type="entry name" value="GNAT"/>
    <property type="match status" value="1"/>
</dbReference>
<evidence type="ECO:0000256" key="2">
    <source>
        <dbReference type="ARBA" id="ARBA00023315"/>
    </source>
</evidence>
<dbReference type="PANTHER" id="PTHR43877">
    <property type="entry name" value="AMINOALKYLPHOSPHONATE N-ACETYLTRANSFERASE-RELATED-RELATED"/>
    <property type="match status" value="1"/>
</dbReference>
<dbReference type="EMBL" id="BAAAPW010000004">
    <property type="protein sequence ID" value="GAA2039023.1"/>
    <property type="molecule type" value="Genomic_DNA"/>
</dbReference>
<dbReference type="InterPro" id="IPR050832">
    <property type="entry name" value="Bact_Acetyltransf"/>
</dbReference>
<keyword evidence="1" id="KW-0808">Transferase</keyword>